<feature type="compositionally biased region" description="Basic residues" evidence="6">
    <location>
        <begin position="1"/>
        <end position="10"/>
    </location>
</feature>
<keyword evidence="7" id="KW-1185">Reference proteome</keyword>
<dbReference type="InterPro" id="IPR019361">
    <property type="entry name" value="HPF1"/>
</dbReference>
<comment type="similarity">
    <text evidence="3">Belongs to the HPF1 family.</text>
</comment>
<dbReference type="WBParaSite" id="Csp11.Scaffold589.g5061.t1">
    <property type="protein sequence ID" value="Csp11.Scaffold589.g5061.t1"/>
    <property type="gene ID" value="Csp11.Scaffold589.g5061"/>
</dbReference>
<proteinExistence type="inferred from homology"/>
<protein>
    <submittedName>
        <fullName evidence="8">NR LBD domain-containing protein</fullName>
    </submittedName>
</protein>
<dbReference type="GO" id="GO:0005634">
    <property type="term" value="C:nucleus"/>
    <property type="evidence" value="ECO:0007669"/>
    <property type="project" value="UniProtKB-SubCell"/>
</dbReference>
<dbReference type="GO" id="GO:0042393">
    <property type="term" value="F:histone binding"/>
    <property type="evidence" value="ECO:0007669"/>
    <property type="project" value="InterPro"/>
</dbReference>
<dbReference type="PANTHER" id="PTHR13386">
    <property type="entry name" value="HISTONE PARYLATION FACTOR 1"/>
    <property type="match status" value="1"/>
</dbReference>
<evidence type="ECO:0000256" key="3">
    <source>
        <dbReference type="ARBA" id="ARBA00010803"/>
    </source>
</evidence>
<sequence length="312" mass="35639">MVKQKNRKRKTGEAKMAPQAKKKTLETIELTQKDWMPVAAEKFFNNPNFNEIMKHMEILDASVELVGPFRKLKENSDVNGVELIMLDREQTDLPEMQTFMKCILGRYAFWRDTPSETNPVIVFADLKTIPELSVVGNKVEHAVHHFCEKYSKNQDNSKEALSALSKIFEMLGDSRMKDEITRTNKIRKINTVGGILGPGLYSDHPKGKLKYLPPANTLGESQLENLLRCLNNMKLPVQKEKVIKLIKPLLYSVMACNDEGYFGNGLELGHVIFLSNQKDILEDAMIVLVAAYRLLDREDFVKILQLTVELRN</sequence>
<dbReference type="PANTHER" id="PTHR13386:SF1">
    <property type="entry name" value="HISTONE PARYLATION FACTOR 1"/>
    <property type="match status" value="1"/>
</dbReference>
<evidence type="ECO:0000256" key="5">
    <source>
        <dbReference type="ARBA" id="ARBA00023242"/>
    </source>
</evidence>
<name>A0A1I7TE69_9PELO</name>
<evidence type="ECO:0000313" key="8">
    <source>
        <dbReference type="WBParaSite" id="Csp11.Scaffold589.g5061.t1"/>
    </source>
</evidence>
<keyword evidence="5" id="KW-0539">Nucleus</keyword>
<keyword evidence="4" id="KW-0158">Chromosome</keyword>
<evidence type="ECO:0000256" key="6">
    <source>
        <dbReference type="SAM" id="MobiDB-lite"/>
    </source>
</evidence>
<feature type="region of interest" description="Disordered" evidence="6">
    <location>
        <begin position="1"/>
        <end position="20"/>
    </location>
</feature>
<evidence type="ECO:0000256" key="2">
    <source>
        <dbReference type="ARBA" id="ARBA00004286"/>
    </source>
</evidence>
<organism evidence="7 8">
    <name type="scientific">Caenorhabditis tropicalis</name>
    <dbReference type="NCBI Taxonomy" id="1561998"/>
    <lineage>
        <taxon>Eukaryota</taxon>
        <taxon>Metazoa</taxon>
        <taxon>Ecdysozoa</taxon>
        <taxon>Nematoda</taxon>
        <taxon>Chromadorea</taxon>
        <taxon>Rhabditida</taxon>
        <taxon>Rhabditina</taxon>
        <taxon>Rhabditomorpha</taxon>
        <taxon>Rhabditoidea</taxon>
        <taxon>Rhabditidae</taxon>
        <taxon>Peloderinae</taxon>
        <taxon>Caenorhabditis</taxon>
    </lineage>
</organism>
<dbReference type="STRING" id="1561998.A0A1I7TE69"/>
<dbReference type="GO" id="GO:0072572">
    <property type="term" value="F:poly-ADP-D-ribose binding"/>
    <property type="evidence" value="ECO:0007669"/>
    <property type="project" value="TreeGrafter"/>
</dbReference>
<comment type="subcellular location">
    <subcellularLocation>
        <location evidence="2">Chromosome</location>
    </subcellularLocation>
    <subcellularLocation>
        <location evidence="1">Nucleus</location>
    </subcellularLocation>
</comment>
<dbReference type="eggNOG" id="KOG3952">
    <property type="taxonomic scope" value="Eukaryota"/>
</dbReference>
<evidence type="ECO:0000313" key="7">
    <source>
        <dbReference type="Proteomes" id="UP000095282"/>
    </source>
</evidence>
<accession>A0A1I7TE69</accession>
<dbReference type="AlphaFoldDB" id="A0A1I7TE69"/>
<dbReference type="Proteomes" id="UP000095282">
    <property type="component" value="Unplaced"/>
</dbReference>
<evidence type="ECO:0000256" key="1">
    <source>
        <dbReference type="ARBA" id="ARBA00004123"/>
    </source>
</evidence>
<reference evidence="8" key="1">
    <citation type="submission" date="2016-11" db="UniProtKB">
        <authorList>
            <consortium name="WormBaseParasite"/>
        </authorList>
    </citation>
    <scope>IDENTIFICATION</scope>
</reference>
<evidence type="ECO:0000256" key="4">
    <source>
        <dbReference type="ARBA" id="ARBA00022454"/>
    </source>
</evidence>
<dbReference type="GO" id="GO:0005694">
    <property type="term" value="C:chromosome"/>
    <property type="evidence" value="ECO:0007669"/>
    <property type="project" value="UniProtKB-SubCell"/>
</dbReference>
<dbReference type="Pfam" id="PF10228">
    <property type="entry name" value="HPF1"/>
    <property type="match status" value="1"/>
</dbReference>
<dbReference type="GO" id="GO:0006974">
    <property type="term" value="P:DNA damage response"/>
    <property type="evidence" value="ECO:0007669"/>
    <property type="project" value="InterPro"/>
</dbReference>